<reference evidence="5 6" key="1">
    <citation type="journal article" date="2024" name="Front Chem Biol">
        <title>Unveiling the potential of Daldinia eschscholtzii MFLUCC 19-0629 through bioactivity and bioinformatics studies for enhanced sustainable agriculture production.</title>
        <authorList>
            <person name="Brooks S."/>
            <person name="Weaver J.A."/>
            <person name="Klomchit A."/>
            <person name="Alharthi S.A."/>
            <person name="Onlamun T."/>
            <person name="Nurani R."/>
            <person name="Vong T.K."/>
            <person name="Alberti F."/>
            <person name="Greco C."/>
        </authorList>
    </citation>
    <scope>NUCLEOTIDE SEQUENCE [LARGE SCALE GENOMIC DNA]</scope>
    <source>
        <strain evidence="5">MFLUCC 19-0629</strain>
    </source>
</reference>
<dbReference type="InterPro" id="IPR051209">
    <property type="entry name" value="FAD-bind_Monooxygenase_sf"/>
</dbReference>
<evidence type="ECO:0000256" key="3">
    <source>
        <dbReference type="ARBA" id="ARBA00022827"/>
    </source>
</evidence>
<comment type="caution">
    <text evidence="5">The sequence shown here is derived from an EMBL/GenBank/DDBJ whole genome shotgun (WGS) entry which is preliminary data.</text>
</comment>
<organism evidence="5 6">
    <name type="scientific">Daldinia eschscholtzii</name>
    <dbReference type="NCBI Taxonomy" id="292717"/>
    <lineage>
        <taxon>Eukaryota</taxon>
        <taxon>Fungi</taxon>
        <taxon>Dikarya</taxon>
        <taxon>Ascomycota</taxon>
        <taxon>Pezizomycotina</taxon>
        <taxon>Sordariomycetes</taxon>
        <taxon>Xylariomycetidae</taxon>
        <taxon>Xylariales</taxon>
        <taxon>Hypoxylaceae</taxon>
        <taxon>Daldinia</taxon>
    </lineage>
</organism>
<evidence type="ECO:0000313" key="5">
    <source>
        <dbReference type="EMBL" id="KAK6951540.1"/>
    </source>
</evidence>
<dbReference type="GO" id="GO:0004499">
    <property type="term" value="F:N,N-dimethylaniline monooxygenase activity"/>
    <property type="evidence" value="ECO:0007669"/>
    <property type="project" value="InterPro"/>
</dbReference>
<accession>A0AAX6MFV4</accession>
<dbReference type="InterPro" id="IPR036188">
    <property type="entry name" value="FAD/NAD-bd_sf"/>
</dbReference>
<dbReference type="Proteomes" id="UP001369815">
    <property type="component" value="Unassembled WGS sequence"/>
</dbReference>
<dbReference type="AlphaFoldDB" id="A0AAX6MFV4"/>
<evidence type="ECO:0000313" key="6">
    <source>
        <dbReference type="Proteomes" id="UP001369815"/>
    </source>
</evidence>
<evidence type="ECO:0000256" key="1">
    <source>
        <dbReference type="ARBA" id="ARBA00010139"/>
    </source>
</evidence>
<name>A0AAX6MFV4_9PEZI</name>
<evidence type="ECO:0000256" key="2">
    <source>
        <dbReference type="ARBA" id="ARBA00022630"/>
    </source>
</evidence>
<keyword evidence="6" id="KW-1185">Reference proteome</keyword>
<dbReference type="SUPFAM" id="SSF51905">
    <property type="entry name" value="FAD/NAD(P)-binding domain"/>
    <property type="match status" value="2"/>
</dbReference>
<protein>
    <submittedName>
        <fullName evidence="5">Uncharacterized protein</fullName>
    </submittedName>
</protein>
<dbReference type="PANTHER" id="PTHR42877:SF8">
    <property type="entry name" value="MONOOXYGENASE"/>
    <property type="match status" value="1"/>
</dbReference>
<dbReference type="Gene3D" id="3.50.50.60">
    <property type="entry name" value="FAD/NAD(P)-binding domain"/>
    <property type="match status" value="2"/>
</dbReference>
<keyword evidence="2" id="KW-0285">Flavoprotein</keyword>
<dbReference type="PANTHER" id="PTHR42877">
    <property type="entry name" value="L-ORNITHINE N(5)-MONOOXYGENASE-RELATED"/>
    <property type="match status" value="1"/>
</dbReference>
<dbReference type="InterPro" id="IPR020946">
    <property type="entry name" value="Flavin_mOase-like"/>
</dbReference>
<dbReference type="EMBL" id="JBANMG010000006">
    <property type="protein sequence ID" value="KAK6951540.1"/>
    <property type="molecule type" value="Genomic_DNA"/>
</dbReference>
<comment type="similarity">
    <text evidence="1">Belongs to the FAD-binding monooxygenase family.</text>
</comment>
<gene>
    <name evidence="5" type="ORF">Daesc_006061</name>
</gene>
<proteinExistence type="inferred from homology"/>
<dbReference type="GO" id="GO:0050661">
    <property type="term" value="F:NADP binding"/>
    <property type="evidence" value="ECO:0007669"/>
    <property type="project" value="InterPro"/>
</dbReference>
<dbReference type="Pfam" id="PF00743">
    <property type="entry name" value="FMO-like"/>
    <property type="match status" value="1"/>
</dbReference>
<dbReference type="GO" id="GO:0050660">
    <property type="term" value="F:flavin adenine dinucleotide binding"/>
    <property type="evidence" value="ECO:0007669"/>
    <property type="project" value="InterPro"/>
</dbReference>
<keyword evidence="4" id="KW-0560">Oxidoreductase</keyword>
<keyword evidence="3" id="KW-0274">FAD</keyword>
<evidence type="ECO:0000256" key="4">
    <source>
        <dbReference type="ARBA" id="ARBA00023002"/>
    </source>
</evidence>
<sequence>MDPLREEAIRNERHVKVICVGAGASGLCLAYKLRRSFRSYDFTIYEKNPSVGGTWYENRYPGCACDVPSHNYVYSFEPKADFSSVYAGSDEIREYFEGFVDKYNLGKYIKLSHAVEKTTWVEDTGRWEVEARNLQTGEVVHDWCHILVHACGYLNKPSWPELPGIDDYSGIKVHSADYDRSIPLEGKNVLLIGAGSSAVQILPTIQPIVKNVTIFIRSPTWVLPDISTEAGQFTEEEIEKFKNEPETVLALRQTNERTMNSIFSLYLKGTVLQEQCKTLLKGEMEKIFDDEESRKKLIPNFSVGCKRVVPSGFKYLRVSNLQRSNKALLNLIFKALRKENVIPVYSGVKSFTPSGVVSDEGSSYDGDVIICATGFDTSYISHYPIYGPGGRNLQMEWAESIMGYMGVGVSEFPNTFTFLGPYTPVSNGPTLIAIEAQADYICSFIDRYQTEPIHSITPKVAACADFKAHVASFMEKSVWTDNCRNSHNNHKVGGRVPTTWPGSTLHYLEAIREPRWDDWEVKYSGNRFSWLGNGISQTEWDPTADLGYYIRQSDDGAWNSWWKRNGVINKSGSLPPRVLHRQAKLAVTAPSDKPEPEEAKIIVHAAAESS</sequence>